<comment type="caution">
    <text evidence="2">The sequence shown here is derived from an EMBL/GenBank/DDBJ whole genome shotgun (WGS) entry which is preliminary data.</text>
</comment>
<organism evidence="2 3">
    <name type="scientific">Marinobacter nitratireducens</name>
    <dbReference type="NCBI Taxonomy" id="1137280"/>
    <lineage>
        <taxon>Bacteria</taxon>
        <taxon>Pseudomonadati</taxon>
        <taxon>Pseudomonadota</taxon>
        <taxon>Gammaproteobacteria</taxon>
        <taxon>Pseudomonadales</taxon>
        <taxon>Marinobacteraceae</taxon>
        <taxon>Marinobacter</taxon>
    </lineage>
</organism>
<dbReference type="Proteomes" id="UP000035057">
    <property type="component" value="Unassembled WGS sequence"/>
</dbReference>
<evidence type="ECO:0000256" key="1">
    <source>
        <dbReference type="SAM" id="SignalP"/>
    </source>
</evidence>
<sequence length="669" mass="70043">MDQFRKLALAAAIASPLVIAGCGGSSSSGGDSGTTTDSTVSGTALAPGGAVAHFEPQSMFEIALNFVVTPVAAGITGLDPIEGATVELIRVDDQGNQVGDVLATTATSVTGDYTLTLPQDVNLAGNLIVRISGANDELRAQVVEQDVDITPVSEFVLRKFIETGADLDQLVVQDVVKLNGSVEQFDLVANGLADLDAVYTELEKEVGDFVENEVAVASAGDGDATSVAGDYRSAAFGFELHDNDDSAFGDYAHDMWAATFTMSDGGSSTVSINLKDEDGAYGRIGGNTLATSSLYIDTYSETVDETFSGTLTDSGILSIEGEFEEDIDGDSGWRRPATTYNLVQVADKGLFIVQPNEAAVRYATVDTNNDGVKDAIDPDQKVGDEALRSIEMFARLPTAFTDADLSGDFGRVYIESYLMGGVIELRTEVNTLTFHGDGTLDYSAVEAGHGHQIGSDSNGPNYQSITEVGGTGEPVTVTADGDITHIGSDGGVPVPADGFINDTFDFIVLSEADSQDNGVASDYSSNSETVMIKLPTTAPTVTGNKYRMQTMSMKLGTNEEFKLFSGKFNTFLTMTSESAGEIDGSFLDVSKTGLAGQIAVETGTEQGAAVVASIGSDGATTLTIDDTDGATIMDGFFNEDASMGIFALRWEETGGNVDELGLVILTKTE</sequence>
<dbReference type="PROSITE" id="PS51257">
    <property type="entry name" value="PROKAR_LIPOPROTEIN"/>
    <property type="match status" value="1"/>
</dbReference>
<evidence type="ECO:0000313" key="3">
    <source>
        <dbReference type="Proteomes" id="UP000035057"/>
    </source>
</evidence>
<reference evidence="2 3" key="1">
    <citation type="submission" date="2012-12" db="EMBL/GenBank/DDBJ databases">
        <title>Genome assembly of Marinobacter sp. AK21.</title>
        <authorList>
            <person name="Khatri I."/>
            <person name="Kumar R."/>
            <person name="Vaidya B."/>
            <person name="Subramanian S."/>
            <person name="Pinnaka A."/>
        </authorList>
    </citation>
    <scope>NUCLEOTIDE SEQUENCE [LARGE SCALE GENOMIC DNA]</scope>
    <source>
        <strain evidence="2 3">AK21</strain>
    </source>
</reference>
<dbReference type="AlphaFoldDB" id="A0A072N6N1"/>
<dbReference type="OrthoDB" id="6344911at2"/>
<dbReference type="STRING" id="1137280.D777_00154"/>
<name>A0A072N6N1_9GAMM</name>
<keyword evidence="3" id="KW-1185">Reference proteome</keyword>
<proteinExistence type="predicted"/>
<feature type="chain" id="PRO_5001680386" evidence="1">
    <location>
        <begin position="21"/>
        <end position="669"/>
    </location>
</feature>
<dbReference type="EMBL" id="ANIE01000001">
    <property type="protein sequence ID" value="KEF33146.1"/>
    <property type="molecule type" value="Genomic_DNA"/>
</dbReference>
<evidence type="ECO:0000313" key="2">
    <source>
        <dbReference type="EMBL" id="KEF33146.1"/>
    </source>
</evidence>
<keyword evidence="1" id="KW-0732">Signal</keyword>
<accession>A0A072N6N1</accession>
<dbReference type="RefSeq" id="WP_036127655.1">
    <property type="nucleotide sequence ID" value="NZ_ANIE01000001.1"/>
</dbReference>
<protein>
    <submittedName>
        <fullName evidence="2">Uncharacterized protein</fullName>
    </submittedName>
</protein>
<feature type="signal peptide" evidence="1">
    <location>
        <begin position="1"/>
        <end position="20"/>
    </location>
</feature>
<dbReference type="PATRIC" id="fig|1137280.3.peg.150"/>
<gene>
    <name evidence="2" type="ORF">D777_00154</name>
</gene>